<dbReference type="InterPro" id="IPR051621">
    <property type="entry name" value="T2SS_protein_J"/>
</dbReference>
<evidence type="ECO:0000256" key="4">
    <source>
        <dbReference type="ARBA" id="ARBA00022519"/>
    </source>
</evidence>
<dbReference type="PROSITE" id="PS00409">
    <property type="entry name" value="PROKAR_NTER_METHYL"/>
    <property type="match status" value="1"/>
</dbReference>
<evidence type="ECO:0000256" key="2">
    <source>
        <dbReference type="ARBA" id="ARBA00022475"/>
    </source>
</evidence>
<organism evidence="10 11">
    <name type="scientific">Piscinibacter terrae</name>
    <dbReference type="NCBI Taxonomy" id="2496871"/>
    <lineage>
        <taxon>Bacteria</taxon>
        <taxon>Pseudomonadati</taxon>
        <taxon>Pseudomonadota</taxon>
        <taxon>Betaproteobacteria</taxon>
        <taxon>Burkholderiales</taxon>
        <taxon>Sphaerotilaceae</taxon>
        <taxon>Piscinibacter</taxon>
    </lineage>
</organism>
<keyword evidence="7 9" id="KW-0472">Membrane</keyword>
<dbReference type="PANTHER" id="PTHR39583:SF2">
    <property type="entry name" value="TYPE II SECRETION SYSTEM PROTEIN J"/>
    <property type="match status" value="1"/>
</dbReference>
<keyword evidence="11" id="KW-1185">Reference proteome</keyword>
<keyword evidence="3" id="KW-0488">Methylation</keyword>
<evidence type="ECO:0000256" key="1">
    <source>
        <dbReference type="ARBA" id="ARBA00004377"/>
    </source>
</evidence>
<evidence type="ECO:0000256" key="5">
    <source>
        <dbReference type="ARBA" id="ARBA00022692"/>
    </source>
</evidence>
<evidence type="ECO:0000256" key="6">
    <source>
        <dbReference type="ARBA" id="ARBA00022989"/>
    </source>
</evidence>
<proteinExistence type="predicted"/>
<evidence type="ECO:0000313" key="11">
    <source>
        <dbReference type="Proteomes" id="UP000267464"/>
    </source>
</evidence>
<evidence type="ECO:0000256" key="9">
    <source>
        <dbReference type="SAM" id="Phobius"/>
    </source>
</evidence>
<comment type="subcellular location">
    <subcellularLocation>
        <location evidence="1">Cell inner membrane</location>
        <topology evidence="1">Single-pass membrane protein</topology>
    </subcellularLocation>
</comment>
<keyword evidence="5 9" id="KW-0812">Transmembrane</keyword>
<feature type="transmembrane region" description="Helical" evidence="9">
    <location>
        <begin position="6"/>
        <end position="27"/>
    </location>
</feature>
<dbReference type="SUPFAM" id="SSF54523">
    <property type="entry name" value="Pili subunits"/>
    <property type="match status" value="1"/>
</dbReference>
<accession>A0A3N7HWZ7</accession>
<evidence type="ECO:0000256" key="3">
    <source>
        <dbReference type="ARBA" id="ARBA00022481"/>
    </source>
</evidence>
<dbReference type="Proteomes" id="UP000267464">
    <property type="component" value="Unassembled WGS sequence"/>
</dbReference>
<dbReference type="OrthoDB" id="9151668at2"/>
<reference evidence="10 11" key="1">
    <citation type="submission" date="2018-08" db="EMBL/GenBank/DDBJ databases">
        <authorList>
            <person name="Khan S.A."/>
            <person name="Jeon C.O."/>
            <person name="Chun B.H."/>
            <person name="Jeong S.E."/>
        </authorList>
    </citation>
    <scope>NUCLEOTIDE SEQUENCE [LARGE SCALE GENOMIC DNA]</scope>
    <source>
        <strain evidence="10 11">S-16</strain>
    </source>
</reference>
<keyword evidence="6 9" id="KW-1133">Transmembrane helix</keyword>
<comment type="caution">
    <text evidence="10">The sequence shown here is derived from an EMBL/GenBank/DDBJ whole genome shotgun (WGS) entry which is preliminary data.</text>
</comment>
<name>A0A3N7HWZ7_9BURK</name>
<keyword evidence="4" id="KW-0997">Cell inner membrane</keyword>
<dbReference type="NCBIfam" id="TIGR02532">
    <property type="entry name" value="IV_pilin_GFxxxE"/>
    <property type="match status" value="1"/>
</dbReference>
<dbReference type="InterPro" id="IPR045584">
    <property type="entry name" value="Pilin-like"/>
</dbReference>
<feature type="region of interest" description="Disordered" evidence="8">
    <location>
        <begin position="166"/>
        <end position="196"/>
    </location>
</feature>
<dbReference type="Pfam" id="PF07963">
    <property type="entry name" value="N_methyl"/>
    <property type="match status" value="1"/>
</dbReference>
<dbReference type="AlphaFoldDB" id="A0A3N7HWZ7"/>
<keyword evidence="2" id="KW-1003">Cell membrane</keyword>
<evidence type="ECO:0000256" key="8">
    <source>
        <dbReference type="SAM" id="MobiDB-lite"/>
    </source>
</evidence>
<gene>
    <name evidence="10" type="ORF">DZC73_05195</name>
</gene>
<dbReference type="PANTHER" id="PTHR39583">
    <property type="entry name" value="TYPE II SECRETION SYSTEM PROTEIN J-RELATED"/>
    <property type="match status" value="1"/>
</dbReference>
<reference evidence="10 11" key="2">
    <citation type="submission" date="2018-12" db="EMBL/GenBank/DDBJ databases">
        <title>Rhizobacter gummiphilus sp. nov., a rubber-degrading bacterium isolated from the soil of a botanical garden in Japan.</title>
        <authorList>
            <person name="Shunsuke S.S."/>
        </authorList>
    </citation>
    <scope>NUCLEOTIDE SEQUENCE [LARGE SCALE GENOMIC DNA]</scope>
    <source>
        <strain evidence="10 11">S-16</strain>
    </source>
</reference>
<dbReference type="RefSeq" id="WP_124539096.1">
    <property type="nucleotide sequence ID" value="NZ_QUSW01000001.1"/>
</dbReference>
<evidence type="ECO:0000313" key="10">
    <source>
        <dbReference type="EMBL" id="RQP26413.1"/>
    </source>
</evidence>
<sequence>MKRPHGFTLVEVLVAMMIMAMLALMAWQGVDGIMRARNFSQTRLDQTLRLNTVIAQWEQDLAAVQETPAVPGLTFDGSTARLTRRADRGMQVVTWSLKPSPDGTGGNTWMRWASPSVRTSGELQELWMRTQQFQGLEAGQLKTLKGINQWQMYCYWGSWSNCQSSGDVATAKPPDPGSSQPQQPQPPPQRQALPSGVRLVLDFAGEGLNGSLVRDVALGP</sequence>
<evidence type="ECO:0000256" key="7">
    <source>
        <dbReference type="ARBA" id="ARBA00023136"/>
    </source>
</evidence>
<dbReference type="InterPro" id="IPR012902">
    <property type="entry name" value="N_methyl_site"/>
</dbReference>
<dbReference type="EMBL" id="QUSW01000001">
    <property type="protein sequence ID" value="RQP26413.1"/>
    <property type="molecule type" value="Genomic_DNA"/>
</dbReference>
<dbReference type="GO" id="GO:0005886">
    <property type="term" value="C:plasma membrane"/>
    <property type="evidence" value="ECO:0007669"/>
    <property type="project" value="UniProtKB-SubCell"/>
</dbReference>
<dbReference type="GO" id="GO:0015628">
    <property type="term" value="P:protein secretion by the type II secretion system"/>
    <property type="evidence" value="ECO:0007669"/>
    <property type="project" value="TreeGrafter"/>
</dbReference>
<protein>
    <submittedName>
        <fullName evidence="10">Prepilin-type N-terminal cleavage/methylation domain-containing protein</fullName>
    </submittedName>
</protein>